<feature type="transmembrane region" description="Helical" evidence="1">
    <location>
        <begin position="47"/>
        <end position="71"/>
    </location>
</feature>
<keyword evidence="2" id="KW-1185">Reference proteome</keyword>
<keyword evidence="1" id="KW-0472">Membrane</keyword>
<organism evidence="2 3">
    <name type="scientific">Heterorhabditis bacteriophora</name>
    <name type="common">Entomopathogenic nematode worm</name>
    <dbReference type="NCBI Taxonomy" id="37862"/>
    <lineage>
        <taxon>Eukaryota</taxon>
        <taxon>Metazoa</taxon>
        <taxon>Ecdysozoa</taxon>
        <taxon>Nematoda</taxon>
        <taxon>Chromadorea</taxon>
        <taxon>Rhabditida</taxon>
        <taxon>Rhabditina</taxon>
        <taxon>Rhabditomorpha</taxon>
        <taxon>Strongyloidea</taxon>
        <taxon>Heterorhabditidae</taxon>
        <taxon>Heterorhabditis</taxon>
    </lineage>
</organism>
<keyword evidence="1" id="KW-1133">Transmembrane helix</keyword>
<dbReference type="PANTHER" id="PTHR46895">
    <property type="entry name" value="PROTEIN CBG20548-RELATED"/>
    <property type="match status" value="1"/>
</dbReference>
<dbReference type="WBParaSite" id="Hba_08811">
    <property type="protein sequence ID" value="Hba_08811"/>
    <property type="gene ID" value="Hba_08811"/>
</dbReference>
<proteinExistence type="predicted"/>
<name>A0A1I7WUI6_HETBA</name>
<dbReference type="Proteomes" id="UP000095283">
    <property type="component" value="Unplaced"/>
</dbReference>
<accession>A0A1I7WUI6</accession>
<reference evidence="3" key="1">
    <citation type="submission" date="2016-11" db="UniProtKB">
        <authorList>
            <consortium name="WormBaseParasite"/>
        </authorList>
    </citation>
    <scope>IDENTIFICATION</scope>
</reference>
<evidence type="ECO:0000313" key="3">
    <source>
        <dbReference type="WBParaSite" id="Hba_08811"/>
    </source>
</evidence>
<sequence length="140" mass="16239">MEFCNGSQLIDFCYYAGEKHPRTFLKKELVSKFDDKNLILPSEAKKVYMRVMTIFNAVLVVFAPIVLVIVLNMLMIRELRFNDLSLLEGFHGIISRNQHYRSSPVTSEIMQSLPKAQSAFQTALRHFLDIIYLPDIVFYS</sequence>
<keyword evidence="1" id="KW-0812">Transmembrane</keyword>
<dbReference type="AlphaFoldDB" id="A0A1I7WUI6"/>
<protein>
    <submittedName>
        <fullName evidence="3">Anoctamin</fullName>
    </submittedName>
</protein>
<dbReference type="PANTHER" id="PTHR46895:SF6">
    <property type="entry name" value="G-PROTEIN COUPLED RECEPTORS FAMILY 1 PROFILE DOMAIN-CONTAINING PROTEIN"/>
    <property type="match status" value="1"/>
</dbReference>
<evidence type="ECO:0000256" key="1">
    <source>
        <dbReference type="SAM" id="Phobius"/>
    </source>
</evidence>
<evidence type="ECO:0000313" key="2">
    <source>
        <dbReference type="Proteomes" id="UP000095283"/>
    </source>
</evidence>